<protein>
    <submittedName>
        <fullName evidence="7">NAD(P)-dependent oxidoreductase</fullName>
    </submittedName>
</protein>
<comment type="caution">
    <text evidence="7">The sequence shown here is derived from an EMBL/GenBank/DDBJ whole genome shotgun (WGS) entry which is preliminary data.</text>
</comment>
<evidence type="ECO:0000256" key="1">
    <source>
        <dbReference type="ARBA" id="ARBA00005854"/>
    </source>
</evidence>
<dbReference type="InterPro" id="IPR006139">
    <property type="entry name" value="D-isomer_2_OHA_DH_cat_dom"/>
</dbReference>
<evidence type="ECO:0000313" key="8">
    <source>
        <dbReference type="Proteomes" id="UP001597131"/>
    </source>
</evidence>
<dbReference type="InterPro" id="IPR006140">
    <property type="entry name" value="D-isomer_DH_NAD-bd"/>
</dbReference>
<sequence>MKINKIVCVDNTKLKDWAVEELQQYSEQGVDNHKDYPGSEEEVLNRIGDAEAVLVSWRTELGEEIIRQCPNLKYIGMACSLYDDESANVAVNFAREQGIAVTGIRDYGDPGVIEFIISELVRLLHGFGEQQWKEMPVELTGRKIGIIGLGTTGQMLAECLLPFGADLHYFSRSRKPEWEEKGLKYLGLDELLQESEIISLHLPKNTEILKSPEFAQFGEGKILVNTSLGLPFREDAFKKWLEKDGNYAIFDGDGGASLTEETKNSSRLIANPKSAGWSAETHQRLSEKVVRNLKAYLSAES</sequence>
<dbReference type="Gene3D" id="3.40.50.720">
    <property type="entry name" value="NAD(P)-binding Rossmann-like Domain"/>
    <property type="match status" value="2"/>
</dbReference>
<dbReference type="InterPro" id="IPR050418">
    <property type="entry name" value="D-iso_2-hydroxyacid_DH_PdxB"/>
</dbReference>
<comment type="similarity">
    <text evidence="1 4">Belongs to the D-isomer specific 2-hydroxyacid dehydrogenase family.</text>
</comment>
<dbReference type="Pfam" id="PF00389">
    <property type="entry name" value="2-Hacid_dh"/>
    <property type="match status" value="1"/>
</dbReference>
<accession>A0ABW3NPC7</accession>
<dbReference type="Pfam" id="PF02826">
    <property type="entry name" value="2-Hacid_dh_C"/>
    <property type="match status" value="1"/>
</dbReference>
<keyword evidence="3" id="KW-0520">NAD</keyword>
<gene>
    <name evidence="7" type="ORF">ACFQ3Q_07710</name>
</gene>
<proteinExistence type="inferred from homology"/>
<evidence type="ECO:0000256" key="2">
    <source>
        <dbReference type="ARBA" id="ARBA00023002"/>
    </source>
</evidence>
<evidence type="ECO:0000313" key="7">
    <source>
        <dbReference type="EMBL" id="MFD1095628.1"/>
    </source>
</evidence>
<dbReference type="RefSeq" id="WP_380744523.1">
    <property type="nucleotide sequence ID" value="NZ_JBHTLI010000001.1"/>
</dbReference>
<dbReference type="Proteomes" id="UP001597131">
    <property type="component" value="Unassembled WGS sequence"/>
</dbReference>
<feature type="domain" description="D-isomer specific 2-hydroxyacid dehydrogenase catalytic" evidence="5">
    <location>
        <begin position="16"/>
        <end position="299"/>
    </location>
</feature>
<evidence type="ECO:0000256" key="4">
    <source>
        <dbReference type="RuleBase" id="RU003719"/>
    </source>
</evidence>
<dbReference type="EMBL" id="JBHTLI010000001">
    <property type="protein sequence ID" value="MFD1095628.1"/>
    <property type="molecule type" value="Genomic_DNA"/>
</dbReference>
<evidence type="ECO:0000259" key="6">
    <source>
        <dbReference type="Pfam" id="PF02826"/>
    </source>
</evidence>
<dbReference type="PANTHER" id="PTHR43761:SF1">
    <property type="entry name" value="D-ISOMER SPECIFIC 2-HYDROXYACID DEHYDROGENASE CATALYTIC DOMAIN-CONTAINING PROTEIN-RELATED"/>
    <property type="match status" value="1"/>
</dbReference>
<dbReference type="InterPro" id="IPR036291">
    <property type="entry name" value="NAD(P)-bd_dom_sf"/>
</dbReference>
<keyword evidence="2 4" id="KW-0560">Oxidoreductase</keyword>
<name>A0ABW3NPC7_9FLAO</name>
<feature type="domain" description="D-isomer specific 2-hydroxyacid dehydrogenase NAD-binding" evidence="6">
    <location>
        <begin position="129"/>
        <end position="244"/>
    </location>
</feature>
<keyword evidence="8" id="KW-1185">Reference proteome</keyword>
<dbReference type="SUPFAM" id="SSF52283">
    <property type="entry name" value="Formate/glycerate dehydrogenase catalytic domain-like"/>
    <property type="match status" value="1"/>
</dbReference>
<dbReference type="PANTHER" id="PTHR43761">
    <property type="entry name" value="D-ISOMER SPECIFIC 2-HYDROXYACID DEHYDROGENASE FAMILY PROTEIN (AFU_ORTHOLOGUE AFUA_1G13630)"/>
    <property type="match status" value="1"/>
</dbReference>
<reference evidence="8" key="1">
    <citation type="journal article" date="2019" name="Int. J. Syst. Evol. Microbiol.">
        <title>The Global Catalogue of Microorganisms (GCM) 10K type strain sequencing project: providing services to taxonomists for standard genome sequencing and annotation.</title>
        <authorList>
            <consortium name="The Broad Institute Genomics Platform"/>
            <consortium name="The Broad Institute Genome Sequencing Center for Infectious Disease"/>
            <person name="Wu L."/>
            <person name="Ma J."/>
        </authorList>
    </citation>
    <scope>NUCLEOTIDE SEQUENCE [LARGE SCALE GENOMIC DNA]</scope>
    <source>
        <strain evidence="8">CCUG 64793</strain>
    </source>
</reference>
<evidence type="ECO:0000259" key="5">
    <source>
        <dbReference type="Pfam" id="PF00389"/>
    </source>
</evidence>
<organism evidence="7 8">
    <name type="scientific">Salegentibacter chungangensis</name>
    <dbReference type="NCBI Taxonomy" id="1335724"/>
    <lineage>
        <taxon>Bacteria</taxon>
        <taxon>Pseudomonadati</taxon>
        <taxon>Bacteroidota</taxon>
        <taxon>Flavobacteriia</taxon>
        <taxon>Flavobacteriales</taxon>
        <taxon>Flavobacteriaceae</taxon>
        <taxon>Salegentibacter</taxon>
    </lineage>
</organism>
<evidence type="ECO:0000256" key="3">
    <source>
        <dbReference type="ARBA" id="ARBA00023027"/>
    </source>
</evidence>
<dbReference type="SUPFAM" id="SSF51735">
    <property type="entry name" value="NAD(P)-binding Rossmann-fold domains"/>
    <property type="match status" value="1"/>
</dbReference>